<evidence type="ECO:0000313" key="3">
    <source>
        <dbReference type="EMBL" id="PKH17773.1"/>
    </source>
</evidence>
<comment type="similarity">
    <text evidence="1">Belongs to the RelE toxin family.</text>
</comment>
<dbReference type="Pfam" id="PF05016">
    <property type="entry name" value="ParE_toxin"/>
    <property type="match status" value="1"/>
</dbReference>
<reference evidence="3 4" key="1">
    <citation type="submission" date="2017-08" db="EMBL/GenBank/DDBJ databases">
        <authorList>
            <person name="de Groot N.N."/>
        </authorList>
    </citation>
    <scope>NUCLEOTIDE SEQUENCE [LARGE SCALE GENOMIC DNA]</scope>
    <source>
        <strain evidence="3 4">PfR 37</strain>
    </source>
</reference>
<dbReference type="Gene3D" id="3.30.2310.20">
    <property type="entry name" value="RelE-like"/>
    <property type="match status" value="1"/>
</dbReference>
<dbReference type="PANTHER" id="PTHR33755">
    <property type="entry name" value="TOXIN PARE1-RELATED"/>
    <property type="match status" value="1"/>
</dbReference>
<comment type="caution">
    <text evidence="3">The sequence shown here is derived from an EMBL/GenBank/DDBJ whole genome shotgun (WGS) entry which is preliminary data.</text>
</comment>
<dbReference type="NCBIfam" id="TIGR02385">
    <property type="entry name" value="RelE_StbE"/>
    <property type="match status" value="1"/>
</dbReference>
<evidence type="ECO:0000256" key="1">
    <source>
        <dbReference type="ARBA" id="ARBA00006226"/>
    </source>
</evidence>
<dbReference type="InterPro" id="IPR035093">
    <property type="entry name" value="RelE/ParE_toxin_dom_sf"/>
</dbReference>
<proteinExistence type="inferred from homology"/>
<dbReference type="RefSeq" id="WP_083217921.1">
    <property type="nucleotide sequence ID" value="NZ_JACYMZ010000005.1"/>
</dbReference>
<evidence type="ECO:0000256" key="2">
    <source>
        <dbReference type="ARBA" id="ARBA00022649"/>
    </source>
</evidence>
<keyword evidence="2" id="KW-1277">Toxin-antitoxin system</keyword>
<dbReference type="PANTHER" id="PTHR33755:SF6">
    <property type="entry name" value="PLASMID STABILIZATION SYSTEM PROTEIN"/>
    <property type="match status" value="1"/>
</dbReference>
<gene>
    <name evidence="3" type="ORF">CIB54_20435</name>
</gene>
<evidence type="ECO:0000313" key="4">
    <source>
        <dbReference type="Proteomes" id="UP000233564"/>
    </source>
</evidence>
<dbReference type="Proteomes" id="UP000233564">
    <property type="component" value="Unassembled WGS sequence"/>
</dbReference>
<accession>A0A2N1E057</accession>
<name>A0A2N1E057_PSEFL</name>
<dbReference type="AlphaFoldDB" id="A0A2N1E057"/>
<organism evidence="3 4">
    <name type="scientific">Pseudomonas fluorescens</name>
    <dbReference type="NCBI Taxonomy" id="294"/>
    <lineage>
        <taxon>Bacteria</taxon>
        <taxon>Pseudomonadati</taxon>
        <taxon>Pseudomonadota</taxon>
        <taxon>Gammaproteobacteria</taxon>
        <taxon>Pseudomonadales</taxon>
        <taxon>Pseudomonadaceae</taxon>
        <taxon>Pseudomonas</taxon>
    </lineage>
</organism>
<dbReference type="InterPro" id="IPR051803">
    <property type="entry name" value="TA_system_RelE-like_toxin"/>
</dbReference>
<dbReference type="EMBL" id="NVXX01000033">
    <property type="protein sequence ID" value="PKH17773.1"/>
    <property type="molecule type" value="Genomic_DNA"/>
</dbReference>
<protein>
    <submittedName>
        <fullName evidence="3">Type II toxin-antitoxin system RelE/ParE family toxin</fullName>
    </submittedName>
</protein>
<dbReference type="InterPro" id="IPR007712">
    <property type="entry name" value="RelE/ParE_toxin"/>
</dbReference>
<sequence length="97" mass="11123">MRVAWTPEAGQDRRDIWDFLFEKNPQAAADMDRRFSMAALGLAHNPEIGPIGRIAGTREIIPHPSYRLVYQVEPDVVRIVALVHTARHWPPESYIPH</sequence>